<dbReference type="Proteomes" id="UP001304895">
    <property type="component" value="Unassembled WGS sequence"/>
</dbReference>
<comment type="caution">
    <text evidence="6">The sequence shown here is derived from an EMBL/GenBank/DDBJ whole genome shotgun (WGS) entry which is preliminary data.</text>
</comment>
<dbReference type="Pfam" id="PF03595">
    <property type="entry name" value="SLAC1"/>
    <property type="match status" value="1"/>
</dbReference>
<keyword evidence="2 5" id="KW-0812">Transmembrane</keyword>
<evidence type="ECO:0000256" key="4">
    <source>
        <dbReference type="ARBA" id="ARBA00023136"/>
    </source>
</evidence>
<keyword evidence="7" id="KW-1185">Reference proteome</keyword>
<name>A0AAN6UU53_9PEZI</name>
<sequence length="477" mass="50031">MVTVSSAPRNPSGPDAVRLHTVTGHSDKIIEFFGTAPDATYSSRSLVDGNVNDLVADTRASGVYNLLPRLKPQHPAMKHHARRTTRALSGLILSCTPICFAALRPLSTALFLASLALYLPVSVLFLLRILFFPRATLRAVVHDRDTSGLELGYLSAWPTAFVLYVLFAAFAVAEGDVGGRAGRALVLAVYVLWWVGAAWAAATVLFVLAVLLGSRGRAGNRTPGGRVAPLIGFLVGMTSVATVALVGGLVVGLRTREGEVVLAAGLAAPVVVFSFCAVGAVLFLSGFDYAVVLHELVLVTGWPPQEQTSVVFSLVGPLGQCAAALLVLANAARRDGDGPGATPGIGIGAVVGSRAVTGLTAMRPLQLVCVLLALLAGGMAVTWLMLAFITVFYRLCRGELFWNPSWNGVVSPVVTLAILSVLLGRELESPFFGIAACVIIISSALMLIVNLAFTVRLVVSAKEKKPDVSATEPLVST</sequence>
<organism evidence="6 7">
    <name type="scientific">Trichocladium antarcticum</name>
    <dbReference type="NCBI Taxonomy" id="1450529"/>
    <lineage>
        <taxon>Eukaryota</taxon>
        <taxon>Fungi</taxon>
        <taxon>Dikarya</taxon>
        <taxon>Ascomycota</taxon>
        <taxon>Pezizomycotina</taxon>
        <taxon>Sordariomycetes</taxon>
        <taxon>Sordariomycetidae</taxon>
        <taxon>Sordariales</taxon>
        <taxon>Chaetomiaceae</taxon>
        <taxon>Trichocladium</taxon>
    </lineage>
</organism>
<dbReference type="PANTHER" id="PTHR31162:SF0">
    <property type="entry name" value="MALIC ACID TRANSPORT PROTEIN"/>
    <property type="match status" value="1"/>
</dbReference>
<evidence type="ECO:0000313" key="7">
    <source>
        <dbReference type="Proteomes" id="UP001304895"/>
    </source>
</evidence>
<evidence type="ECO:0000256" key="1">
    <source>
        <dbReference type="ARBA" id="ARBA00004141"/>
    </source>
</evidence>
<dbReference type="Gene3D" id="1.50.10.150">
    <property type="entry name" value="Voltage-dependent anion channel"/>
    <property type="match status" value="1"/>
</dbReference>
<feature type="transmembrane region" description="Helical" evidence="5">
    <location>
        <begin position="151"/>
        <end position="173"/>
    </location>
</feature>
<proteinExistence type="predicted"/>
<protein>
    <submittedName>
        <fullName evidence="6">Uncharacterized protein</fullName>
    </submittedName>
</protein>
<feature type="transmembrane region" description="Helical" evidence="5">
    <location>
        <begin position="185"/>
        <end position="211"/>
    </location>
</feature>
<feature type="transmembrane region" description="Helical" evidence="5">
    <location>
        <begin position="431"/>
        <end position="455"/>
    </location>
</feature>
<evidence type="ECO:0000256" key="5">
    <source>
        <dbReference type="SAM" id="Phobius"/>
    </source>
</evidence>
<dbReference type="InterPro" id="IPR004695">
    <property type="entry name" value="SLAC1/Mae1/Ssu1/TehA"/>
</dbReference>
<dbReference type="PANTHER" id="PTHR31162">
    <property type="entry name" value="MALIC ACID TRANSPORT PROTEIN-RELATED"/>
    <property type="match status" value="1"/>
</dbReference>
<evidence type="ECO:0000313" key="6">
    <source>
        <dbReference type="EMBL" id="KAK4138985.1"/>
    </source>
</evidence>
<dbReference type="InterPro" id="IPR038665">
    <property type="entry name" value="Voltage-dep_anion_channel_sf"/>
</dbReference>
<gene>
    <name evidence="6" type="ORF">BT67DRAFT_431445</name>
</gene>
<dbReference type="GO" id="GO:0016020">
    <property type="term" value="C:membrane"/>
    <property type="evidence" value="ECO:0007669"/>
    <property type="project" value="UniProtKB-SubCell"/>
</dbReference>
<evidence type="ECO:0000256" key="3">
    <source>
        <dbReference type="ARBA" id="ARBA00022989"/>
    </source>
</evidence>
<feature type="transmembrane region" description="Helical" evidence="5">
    <location>
        <begin position="405"/>
        <end position="425"/>
    </location>
</feature>
<feature type="transmembrane region" description="Helical" evidence="5">
    <location>
        <begin position="110"/>
        <end position="131"/>
    </location>
</feature>
<dbReference type="EMBL" id="MU853401">
    <property type="protein sequence ID" value="KAK4138985.1"/>
    <property type="molecule type" value="Genomic_DNA"/>
</dbReference>
<keyword evidence="3 5" id="KW-1133">Transmembrane helix</keyword>
<feature type="transmembrane region" description="Helical" evidence="5">
    <location>
        <begin position="260"/>
        <end position="287"/>
    </location>
</feature>
<evidence type="ECO:0000256" key="2">
    <source>
        <dbReference type="ARBA" id="ARBA00022692"/>
    </source>
</evidence>
<reference evidence="6" key="2">
    <citation type="submission" date="2023-05" db="EMBL/GenBank/DDBJ databases">
        <authorList>
            <consortium name="Lawrence Berkeley National Laboratory"/>
            <person name="Steindorff A."/>
            <person name="Hensen N."/>
            <person name="Bonometti L."/>
            <person name="Westerberg I."/>
            <person name="Brannstrom I.O."/>
            <person name="Guillou S."/>
            <person name="Cros-Aarteil S."/>
            <person name="Calhoun S."/>
            <person name="Haridas S."/>
            <person name="Kuo A."/>
            <person name="Mondo S."/>
            <person name="Pangilinan J."/>
            <person name="Riley R."/>
            <person name="Labutti K."/>
            <person name="Andreopoulos B."/>
            <person name="Lipzen A."/>
            <person name="Chen C."/>
            <person name="Yanf M."/>
            <person name="Daum C."/>
            <person name="Ng V."/>
            <person name="Clum A."/>
            <person name="Ohm R."/>
            <person name="Martin F."/>
            <person name="Silar P."/>
            <person name="Natvig D."/>
            <person name="Lalanne C."/>
            <person name="Gautier V."/>
            <person name="Ament-Velasquez S.L."/>
            <person name="Kruys A."/>
            <person name="Hutchinson M.I."/>
            <person name="Powell A.J."/>
            <person name="Barry K."/>
            <person name="Miller A.N."/>
            <person name="Grigoriev I.V."/>
            <person name="Debuchy R."/>
            <person name="Gladieux P."/>
            <person name="Thoren M.H."/>
            <person name="Johannesson H."/>
        </authorList>
    </citation>
    <scope>NUCLEOTIDE SEQUENCE</scope>
    <source>
        <strain evidence="6">CBS 123565</strain>
    </source>
</reference>
<feature type="transmembrane region" description="Helical" evidence="5">
    <location>
        <begin position="231"/>
        <end position="253"/>
    </location>
</feature>
<feature type="transmembrane region" description="Helical" evidence="5">
    <location>
        <begin position="87"/>
        <end position="103"/>
    </location>
</feature>
<feature type="transmembrane region" description="Helical" evidence="5">
    <location>
        <begin position="365"/>
        <end position="393"/>
    </location>
</feature>
<dbReference type="AlphaFoldDB" id="A0AAN6UU53"/>
<dbReference type="InterPro" id="IPR030185">
    <property type="entry name" value="Mae1"/>
</dbReference>
<keyword evidence="4 5" id="KW-0472">Membrane</keyword>
<reference evidence="6" key="1">
    <citation type="journal article" date="2023" name="Mol. Phylogenet. Evol.">
        <title>Genome-scale phylogeny and comparative genomics of the fungal order Sordariales.</title>
        <authorList>
            <person name="Hensen N."/>
            <person name="Bonometti L."/>
            <person name="Westerberg I."/>
            <person name="Brannstrom I.O."/>
            <person name="Guillou S."/>
            <person name="Cros-Aarteil S."/>
            <person name="Calhoun S."/>
            <person name="Haridas S."/>
            <person name="Kuo A."/>
            <person name="Mondo S."/>
            <person name="Pangilinan J."/>
            <person name="Riley R."/>
            <person name="LaButti K."/>
            <person name="Andreopoulos B."/>
            <person name="Lipzen A."/>
            <person name="Chen C."/>
            <person name="Yan M."/>
            <person name="Daum C."/>
            <person name="Ng V."/>
            <person name="Clum A."/>
            <person name="Steindorff A."/>
            <person name="Ohm R.A."/>
            <person name="Martin F."/>
            <person name="Silar P."/>
            <person name="Natvig D.O."/>
            <person name="Lalanne C."/>
            <person name="Gautier V."/>
            <person name="Ament-Velasquez S.L."/>
            <person name="Kruys A."/>
            <person name="Hutchinson M.I."/>
            <person name="Powell A.J."/>
            <person name="Barry K."/>
            <person name="Miller A.N."/>
            <person name="Grigoriev I.V."/>
            <person name="Debuchy R."/>
            <person name="Gladieux P."/>
            <person name="Hiltunen Thoren M."/>
            <person name="Johannesson H."/>
        </authorList>
    </citation>
    <scope>NUCLEOTIDE SEQUENCE</scope>
    <source>
        <strain evidence="6">CBS 123565</strain>
    </source>
</reference>
<comment type="subcellular location">
    <subcellularLocation>
        <location evidence="1">Membrane</location>
        <topology evidence="1">Multi-pass membrane protein</topology>
    </subcellularLocation>
</comment>
<dbReference type="GO" id="GO:0015140">
    <property type="term" value="F:malate transmembrane transporter activity"/>
    <property type="evidence" value="ECO:0007669"/>
    <property type="project" value="InterPro"/>
</dbReference>
<accession>A0AAN6UU53</accession>